<dbReference type="RefSeq" id="WP_125649458.1">
    <property type="nucleotide sequence ID" value="NZ_JBHTOH010000036.1"/>
</dbReference>
<dbReference type="SUPFAM" id="SSF56784">
    <property type="entry name" value="HAD-like"/>
    <property type="match status" value="1"/>
</dbReference>
<dbReference type="NCBIfam" id="TIGR00099">
    <property type="entry name" value="Cof-subfamily"/>
    <property type="match status" value="1"/>
</dbReference>
<dbReference type="PANTHER" id="PTHR10000">
    <property type="entry name" value="PHOSPHOSERINE PHOSPHATASE"/>
    <property type="match status" value="1"/>
</dbReference>
<dbReference type="PANTHER" id="PTHR10000:SF8">
    <property type="entry name" value="HAD SUPERFAMILY HYDROLASE-LIKE, TYPE 3"/>
    <property type="match status" value="1"/>
</dbReference>
<dbReference type="SFLD" id="SFLDG01144">
    <property type="entry name" value="C2.B.4:_PGP_Like"/>
    <property type="match status" value="1"/>
</dbReference>
<dbReference type="GO" id="GO:0016787">
    <property type="term" value="F:hydrolase activity"/>
    <property type="evidence" value="ECO:0007669"/>
    <property type="project" value="UniProtKB-KW"/>
</dbReference>
<reference evidence="2" key="1">
    <citation type="journal article" date="2019" name="Int. J. Syst. Evol. Microbiol.">
        <title>The Global Catalogue of Microorganisms (GCM) 10K type strain sequencing project: providing services to taxonomists for standard genome sequencing and annotation.</title>
        <authorList>
            <consortium name="The Broad Institute Genomics Platform"/>
            <consortium name="The Broad Institute Genome Sequencing Center for Infectious Disease"/>
            <person name="Wu L."/>
            <person name="Ma J."/>
        </authorList>
    </citation>
    <scope>NUCLEOTIDE SEQUENCE [LARGE SCALE GENOMIC DNA]</scope>
    <source>
        <strain evidence="2">CCM 8937</strain>
    </source>
</reference>
<name>A0ABW4BNK5_9LACO</name>
<dbReference type="SFLD" id="SFLDG01140">
    <property type="entry name" value="C2.B:_Phosphomannomutase_and_P"/>
    <property type="match status" value="1"/>
</dbReference>
<dbReference type="Gene3D" id="3.40.50.1000">
    <property type="entry name" value="HAD superfamily/HAD-like"/>
    <property type="match status" value="1"/>
</dbReference>
<evidence type="ECO:0000313" key="1">
    <source>
        <dbReference type="EMBL" id="MFD1411155.1"/>
    </source>
</evidence>
<sequence length="277" mass="30352">MIKAITLDIDGTLTNDDKEISPRTKAALLAAQMNGVRLILATGRPAKGTERYVQELAMDQHHGLVVAFNGSQVIDCQTQQVIYNRAMTVIQSKAILNHAKSFEVMPMVALGDYLYVNDVYHNLLHLPTEDRNIIEYEARNDRLQLCEQPDLAAFVSEPINKILLAGQPEYLRANSAAIAAPFAHDLNAMFTADFYFEFTNLGVDKGTALAHLLPKIGLTASELIAFGDDENDLAMLNFAGIGVAMANSKEKIRLAADEVTLTNNNDGIVASLAKYLD</sequence>
<protein>
    <submittedName>
        <fullName evidence="1">Cof-type HAD-IIB family hydrolase</fullName>
        <ecNumber evidence="1">3.1.3.-</ecNumber>
    </submittedName>
</protein>
<keyword evidence="2" id="KW-1185">Reference proteome</keyword>
<dbReference type="EMBL" id="JBHTOH010000036">
    <property type="protein sequence ID" value="MFD1411155.1"/>
    <property type="molecule type" value="Genomic_DNA"/>
</dbReference>
<accession>A0ABW4BNK5</accession>
<proteinExistence type="predicted"/>
<dbReference type="SFLD" id="SFLDS00003">
    <property type="entry name" value="Haloacid_Dehalogenase"/>
    <property type="match status" value="1"/>
</dbReference>
<dbReference type="InterPro" id="IPR023214">
    <property type="entry name" value="HAD_sf"/>
</dbReference>
<evidence type="ECO:0000313" key="2">
    <source>
        <dbReference type="Proteomes" id="UP001597191"/>
    </source>
</evidence>
<comment type="caution">
    <text evidence="1">The sequence shown here is derived from an EMBL/GenBank/DDBJ whole genome shotgun (WGS) entry which is preliminary data.</text>
</comment>
<dbReference type="InterPro" id="IPR000150">
    <property type="entry name" value="Cof"/>
</dbReference>
<keyword evidence="1" id="KW-0378">Hydrolase</keyword>
<dbReference type="EC" id="3.1.3.-" evidence="1"/>
<dbReference type="Gene3D" id="3.30.1240.10">
    <property type="match status" value="1"/>
</dbReference>
<dbReference type="InterPro" id="IPR036412">
    <property type="entry name" value="HAD-like_sf"/>
</dbReference>
<organism evidence="1 2">
    <name type="scientific">Lapidilactobacillus gannanensis</name>
    <dbReference type="NCBI Taxonomy" id="2486002"/>
    <lineage>
        <taxon>Bacteria</taxon>
        <taxon>Bacillati</taxon>
        <taxon>Bacillota</taxon>
        <taxon>Bacilli</taxon>
        <taxon>Lactobacillales</taxon>
        <taxon>Lactobacillaceae</taxon>
        <taxon>Lapidilactobacillus</taxon>
    </lineage>
</organism>
<dbReference type="NCBIfam" id="TIGR01484">
    <property type="entry name" value="HAD-SF-IIB"/>
    <property type="match status" value="1"/>
</dbReference>
<dbReference type="Proteomes" id="UP001597191">
    <property type="component" value="Unassembled WGS sequence"/>
</dbReference>
<gene>
    <name evidence="1" type="ORF">ACFQ4R_06010</name>
</gene>
<dbReference type="InterPro" id="IPR006379">
    <property type="entry name" value="HAD-SF_hydro_IIB"/>
</dbReference>
<dbReference type="CDD" id="cd07516">
    <property type="entry name" value="HAD_Pase"/>
    <property type="match status" value="1"/>
</dbReference>
<dbReference type="Pfam" id="PF08282">
    <property type="entry name" value="Hydrolase_3"/>
    <property type="match status" value="1"/>
</dbReference>